<dbReference type="AlphaFoldDB" id="A0A3A9J6V1"/>
<dbReference type="PANTHER" id="PTHR30537">
    <property type="entry name" value="HTH-TYPE TRANSCRIPTIONAL REGULATOR"/>
    <property type="match status" value="1"/>
</dbReference>
<dbReference type="GO" id="GO:0006351">
    <property type="term" value="P:DNA-templated transcription"/>
    <property type="evidence" value="ECO:0007669"/>
    <property type="project" value="TreeGrafter"/>
</dbReference>
<dbReference type="InterPro" id="IPR000847">
    <property type="entry name" value="LysR_HTH_N"/>
</dbReference>
<evidence type="ECO:0000313" key="9">
    <source>
        <dbReference type="Proteomes" id="UP000278036"/>
    </source>
</evidence>
<dbReference type="Proteomes" id="UP000278036">
    <property type="component" value="Unassembled WGS sequence"/>
</dbReference>
<dbReference type="InterPro" id="IPR005119">
    <property type="entry name" value="LysR_subst-bd"/>
</dbReference>
<dbReference type="PANTHER" id="PTHR30537:SF3">
    <property type="entry name" value="TRANSCRIPTIONAL REGULATORY PROTEIN"/>
    <property type="match status" value="1"/>
</dbReference>
<evidence type="ECO:0000256" key="3">
    <source>
        <dbReference type="ARBA" id="ARBA00023125"/>
    </source>
</evidence>
<dbReference type="Proteomes" id="UP000274097">
    <property type="component" value="Unassembled WGS sequence"/>
</dbReference>
<accession>A0A3A9J6V1</accession>
<dbReference type="Gene3D" id="3.40.190.290">
    <property type="match status" value="1"/>
</dbReference>
<evidence type="ECO:0000313" key="6">
    <source>
        <dbReference type="EMBL" id="RKK02957.1"/>
    </source>
</evidence>
<evidence type="ECO:0000313" key="7">
    <source>
        <dbReference type="EMBL" id="RMI17440.1"/>
    </source>
</evidence>
<dbReference type="Gene3D" id="1.10.10.10">
    <property type="entry name" value="Winged helix-like DNA-binding domain superfamily/Winged helix DNA-binding domain"/>
    <property type="match status" value="1"/>
</dbReference>
<keyword evidence="3" id="KW-0238">DNA-binding</keyword>
<dbReference type="Pfam" id="PF00126">
    <property type="entry name" value="HTH_1"/>
    <property type="match status" value="1"/>
</dbReference>
<dbReference type="GO" id="GO:0043565">
    <property type="term" value="F:sequence-specific DNA binding"/>
    <property type="evidence" value="ECO:0007669"/>
    <property type="project" value="TreeGrafter"/>
</dbReference>
<dbReference type="GO" id="GO:0003700">
    <property type="term" value="F:DNA-binding transcription factor activity"/>
    <property type="evidence" value="ECO:0007669"/>
    <property type="project" value="InterPro"/>
</dbReference>
<sequence>MNHARLDWDDLRLFLAIARAGTLTAAAPQLRLSQPTAGRRLRSLEEVCGCALFQRTPTGFRLTDEGEAMLRHAERMEEEALALQRQFAGNDGELQGQLRISSSDWFANLVLAPATAAFSLLHPLVTIEIVADFRLLSLDRREADLVFRLLPFDAPDVVQRRFTHIGYDLFASPAYLAERGAPEAADDGDGHALVGMDTQFDALADVAWLRRRFPRARFAVRSNSREVQATACARGAGLAVLPSLMGQQLGLTRLEVDEPLPGREIWLGYHTDLKRLRRLRALVDHLSEAVSDPL</sequence>
<dbReference type="EMBL" id="RFLX01000029">
    <property type="protein sequence ID" value="RMI17440.1"/>
    <property type="molecule type" value="Genomic_DNA"/>
</dbReference>
<evidence type="ECO:0000256" key="1">
    <source>
        <dbReference type="ARBA" id="ARBA00009437"/>
    </source>
</evidence>
<reference evidence="6 9" key="1">
    <citation type="submission" date="2018-09" db="EMBL/GenBank/DDBJ databases">
        <title>Roseomonas sp. nov., isolated from feces of Tibetan antelopes in the Qinghai-Tibet plateau, China.</title>
        <authorList>
            <person name="Tian Z."/>
        </authorList>
    </citation>
    <scope>NUCLEOTIDE SEQUENCE [LARGE SCALE GENOMIC DNA]</scope>
    <source>
        <strain evidence="7 8">Z23</strain>
        <strain evidence="6 9">Z24</strain>
    </source>
</reference>
<feature type="domain" description="HTH lysR-type" evidence="5">
    <location>
        <begin position="6"/>
        <end position="63"/>
    </location>
</feature>
<dbReference type="OrthoDB" id="9796526at2"/>
<dbReference type="RefSeq" id="WP_120639480.1">
    <property type="nucleotide sequence ID" value="NZ_RAQU01000114.1"/>
</dbReference>
<comment type="caution">
    <text evidence="6">The sequence shown here is derived from an EMBL/GenBank/DDBJ whole genome shotgun (WGS) entry which is preliminary data.</text>
</comment>
<keyword evidence="2" id="KW-0805">Transcription regulation</keyword>
<organism evidence="6 9">
    <name type="scientific">Teichococcus wenyumeiae</name>
    <dbReference type="NCBI Taxonomy" id="2478470"/>
    <lineage>
        <taxon>Bacteria</taxon>
        <taxon>Pseudomonadati</taxon>
        <taxon>Pseudomonadota</taxon>
        <taxon>Alphaproteobacteria</taxon>
        <taxon>Acetobacterales</taxon>
        <taxon>Roseomonadaceae</taxon>
        <taxon>Roseomonas</taxon>
    </lineage>
</organism>
<evidence type="ECO:0000256" key="4">
    <source>
        <dbReference type="ARBA" id="ARBA00023163"/>
    </source>
</evidence>
<proteinExistence type="inferred from homology"/>
<dbReference type="InterPro" id="IPR036388">
    <property type="entry name" value="WH-like_DNA-bd_sf"/>
</dbReference>
<dbReference type="EMBL" id="RAQU01000114">
    <property type="protein sequence ID" value="RKK02957.1"/>
    <property type="molecule type" value="Genomic_DNA"/>
</dbReference>
<dbReference type="PRINTS" id="PR00039">
    <property type="entry name" value="HTHLYSR"/>
</dbReference>
<dbReference type="SUPFAM" id="SSF53850">
    <property type="entry name" value="Periplasmic binding protein-like II"/>
    <property type="match status" value="1"/>
</dbReference>
<dbReference type="InterPro" id="IPR058163">
    <property type="entry name" value="LysR-type_TF_proteobact-type"/>
</dbReference>
<evidence type="ECO:0000256" key="2">
    <source>
        <dbReference type="ARBA" id="ARBA00023015"/>
    </source>
</evidence>
<dbReference type="InterPro" id="IPR036390">
    <property type="entry name" value="WH_DNA-bd_sf"/>
</dbReference>
<dbReference type="InParanoid" id="A0A3A9J6V1"/>
<comment type="similarity">
    <text evidence="1">Belongs to the LysR transcriptional regulatory family.</text>
</comment>
<keyword evidence="8" id="KW-1185">Reference proteome</keyword>
<gene>
    <name evidence="6" type="ORF">D6Z83_17085</name>
    <name evidence="7" type="ORF">EBE87_22640</name>
</gene>
<name>A0A3A9J6V1_9PROT</name>
<dbReference type="PROSITE" id="PS50931">
    <property type="entry name" value="HTH_LYSR"/>
    <property type="match status" value="1"/>
</dbReference>
<evidence type="ECO:0000313" key="8">
    <source>
        <dbReference type="Proteomes" id="UP000274097"/>
    </source>
</evidence>
<evidence type="ECO:0000259" key="5">
    <source>
        <dbReference type="PROSITE" id="PS50931"/>
    </source>
</evidence>
<protein>
    <submittedName>
        <fullName evidence="6">LysR family transcriptional regulator</fullName>
    </submittedName>
</protein>
<dbReference type="Pfam" id="PF03466">
    <property type="entry name" value="LysR_substrate"/>
    <property type="match status" value="1"/>
</dbReference>
<keyword evidence="4" id="KW-0804">Transcription</keyword>
<dbReference type="SUPFAM" id="SSF46785">
    <property type="entry name" value="Winged helix' DNA-binding domain"/>
    <property type="match status" value="1"/>
</dbReference>